<dbReference type="EMBL" id="MT631380">
    <property type="protein sequence ID" value="QNO49455.1"/>
    <property type="molecule type" value="Genomic_DNA"/>
</dbReference>
<name>A0A7G9YN71_9EURY</name>
<evidence type="ECO:0000313" key="1">
    <source>
        <dbReference type="EMBL" id="QNO49455.1"/>
    </source>
</evidence>
<protein>
    <submittedName>
        <fullName evidence="1">Uncharacterized protein</fullName>
    </submittedName>
</protein>
<organism evidence="1">
    <name type="scientific">Candidatus Methanogaster sp. ANME-2c ERB4</name>
    <dbReference type="NCBI Taxonomy" id="2759911"/>
    <lineage>
        <taxon>Archaea</taxon>
        <taxon>Methanobacteriati</taxon>
        <taxon>Methanobacteriota</taxon>
        <taxon>Stenosarchaea group</taxon>
        <taxon>Methanomicrobia</taxon>
        <taxon>Methanosarcinales</taxon>
        <taxon>ANME-2 cluster</taxon>
        <taxon>Candidatus Methanogasteraceae</taxon>
        <taxon>Candidatus Methanogaster</taxon>
    </lineage>
</organism>
<proteinExistence type="predicted"/>
<gene>
    <name evidence="1" type="ORF">OCBBGKCP_00012</name>
</gene>
<dbReference type="AlphaFoldDB" id="A0A7G9YN71"/>
<reference evidence="1" key="1">
    <citation type="submission" date="2020-06" db="EMBL/GenBank/DDBJ databases">
        <title>Unique genomic features of the anaerobic methanotrophic archaea.</title>
        <authorList>
            <person name="Chadwick G.L."/>
            <person name="Skennerton C.T."/>
            <person name="Laso-Perez R."/>
            <person name="Leu A.O."/>
            <person name="Speth D.R."/>
            <person name="Yu H."/>
            <person name="Morgan-Lang C."/>
            <person name="Hatzenpichler R."/>
            <person name="Goudeau D."/>
            <person name="Malmstrom R."/>
            <person name="Brazelton W.J."/>
            <person name="Woyke T."/>
            <person name="Hallam S.J."/>
            <person name="Tyson G.W."/>
            <person name="Wegener G."/>
            <person name="Boetius A."/>
            <person name="Orphan V."/>
        </authorList>
    </citation>
    <scope>NUCLEOTIDE SEQUENCE</scope>
</reference>
<accession>A0A7G9YN71</accession>
<sequence>MQVKSIELRLSEDLYVKIGAVASEHFETEQKYMQNVISDSVREELELKDVKRQIASKYAEGKISYESLMALLGSKEAERLRVYKETILESFLEADEVAKELTA</sequence>